<protein>
    <submittedName>
        <fullName evidence="1">Uncharacterized protein</fullName>
    </submittedName>
</protein>
<accession>A0A7H8NL70</accession>
<name>A0A7H8NL70_9ACTN</name>
<dbReference type="EMBL" id="CP054930">
    <property type="protein sequence ID" value="QKW55046.1"/>
    <property type="molecule type" value="Genomic_DNA"/>
</dbReference>
<organism evidence="1 2">
    <name type="scientific">Streptomyces buecherae</name>
    <dbReference type="NCBI Taxonomy" id="2763006"/>
    <lineage>
        <taxon>Bacteria</taxon>
        <taxon>Bacillati</taxon>
        <taxon>Actinomycetota</taxon>
        <taxon>Actinomycetes</taxon>
        <taxon>Kitasatosporales</taxon>
        <taxon>Streptomycetaceae</taxon>
        <taxon>Streptomyces</taxon>
    </lineage>
</organism>
<keyword evidence="2" id="KW-1185">Reference proteome</keyword>
<dbReference type="AlphaFoldDB" id="A0A7H8NL70"/>
<evidence type="ECO:0000313" key="1">
    <source>
        <dbReference type="EMBL" id="QKW55046.1"/>
    </source>
</evidence>
<evidence type="ECO:0000313" key="2">
    <source>
        <dbReference type="Proteomes" id="UP000509303"/>
    </source>
</evidence>
<reference evidence="1 2" key="1">
    <citation type="submission" date="2020-06" db="EMBL/GenBank/DDBJ databases">
        <title>Genome mining for natural products.</title>
        <authorList>
            <person name="Zhang B."/>
            <person name="Shi J."/>
            <person name="Ge H."/>
        </authorList>
    </citation>
    <scope>NUCLEOTIDE SEQUENCE [LARGE SCALE GENOMIC DNA]</scope>
    <source>
        <strain evidence="1 2">NA00687</strain>
        <plasmid evidence="1 2">unnamed</plasmid>
    </source>
</reference>
<keyword evidence="1" id="KW-0614">Plasmid</keyword>
<proteinExistence type="predicted"/>
<dbReference type="RefSeq" id="WP_176166676.1">
    <property type="nucleotide sequence ID" value="NZ_CP054930.1"/>
</dbReference>
<sequence length="54" mass="5992">MARTLKIAEARGVTLDALEEFVRTAREAGVRGDEVAVAEVDNHGLLTELEYEIY</sequence>
<geneLocation type="plasmid" evidence="1 2">
    <name>unnamed</name>
</geneLocation>
<gene>
    <name evidence="1" type="ORF">HUT08_36565</name>
</gene>
<dbReference type="Proteomes" id="UP000509303">
    <property type="component" value="Plasmid unnamed"/>
</dbReference>